<evidence type="ECO:0000313" key="3">
    <source>
        <dbReference type="Proteomes" id="UP000002534"/>
    </source>
</evidence>
<dbReference type="KEGG" id="pca:Pcar_3379"/>
<evidence type="ECO:0000313" key="2">
    <source>
        <dbReference type="EMBL" id="ABI81994.1"/>
    </source>
</evidence>
<gene>
    <name evidence="2" type="ordered locus">Pcar_3379</name>
</gene>
<organism evidence="2 3">
    <name type="scientific">Syntrophotalea carbinolica (strain DSM 2380 / NBRC 103641 / GraBd1)</name>
    <name type="common">Pelobacter carbinolicus</name>
    <dbReference type="NCBI Taxonomy" id="338963"/>
    <lineage>
        <taxon>Bacteria</taxon>
        <taxon>Pseudomonadati</taxon>
        <taxon>Thermodesulfobacteriota</taxon>
        <taxon>Desulfuromonadia</taxon>
        <taxon>Desulfuromonadales</taxon>
        <taxon>Syntrophotaleaceae</taxon>
        <taxon>Syntrophotalea</taxon>
    </lineage>
</organism>
<dbReference type="Proteomes" id="UP000002534">
    <property type="component" value="Chromosome"/>
</dbReference>
<dbReference type="HOGENOM" id="CLU_2634918_0_0_7"/>
<name>Q0C6E4_SYNC1</name>
<accession>Q0C6E4</accession>
<dbReference type="AlphaFoldDB" id="Q0C6E4"/>
<evidence type="ECO:0000256" key="1">
    <source>
        <dbReference type="SAM" id="MobiDB-lite"/>
    </source>
</evidence>
<feature type="region of interest" description="Disordered" evidence="1">
    <location>
        <begin position="1"/>
        <end position="23"/>
    </location>
</feature>
<protein>
    <submittedName>
        <fullName evidence="2">Uncharacterized protein</fullName>
    </submittedName>
</protein>
<reference evidence="3" key="1">
    <citation type="submission" date="2005-10" db="EMBL/GenBank/DDBJ databases">
        <title>Complete sequence of Pelobacter carbinolicus DSM 2380.</title>
        <authorList>
            <person name="Copeland A."/>
            <person name="Lucas S."/>
            <person name="Lapidus A."/>
            <person name="Barry K."/>
            <person name="Detter J.C."/>
            <person name="Glavina T."/>
            <person name="Hammon N."/>
            <person name="Israni S."/>
            <person name="Pitluck S."/>
            <person name="Chertkov O."/>
            <person name="Schmutz J."/>
            <person name="Larimer F."/>
            <person name="Land M."/>
            <person name="Kyrpides N."/>
            <person name="Ivanova N."/>
            <person name="Richardson P."/>
        </authorList>
    </citation>
    <scope>NUCLEOTIDE SEQUENCE [LARGE SCALE GENOMIC DNA]</scope>
    <source>
        <strain evidence="3">DSM 2380 / NBRC 103641 / GraBd1</strain>
    </source>
</reference>
<reference evidence="2 3" key="2">
    <citation type="journal article" date="2012" name="BMC Genomics">
        <title>The genome of Pelobacter carbinolicus reveals surprising metabolic capabilities and physiological features.</title>
        <authorList>
            <person name="Aklujkar M."/>
            <person name="Haveman S.A."/>
            <person name="Didonato R.Jr."/>
            <person name="Chertkov O."/>
            <person name="Han C.S."/>
            <person name="Land M.L."/>
            <person name="Brown P."/>
            <person name="Lovley D.R."/>
        </authorList>
    </citation>
    <scope>NUCLEOTIDE SEQUENCE [LARGE SCALE GENOMIC DNA]</scope>
    <source>
        <strain evidence="3">DSM 2380 / NBRC 103641 / GraBd1</strain>
    </source>
</reference>
<sequence>MPARKTEKRTKKMRAGQEGKTARAKDWTMVVASESQLIISLTLPDDFATPGTFFSSPSLPSIRFSLHTRTSPNRVMF</sequence>
<keyword evidence="3" id="KW-1185">Reference proteome</keyword>
<dbReference type="EMBL" id="CP000142">
    <property type="protein sequence ID" value="ABI81994.1"/>
    <property type="molecule type" value="Genomic_DNA"/>
</dbReference>
<proteinExistence type="predicted"/>
<feature type="compositionally biased region" description="Basic residues" evidence="1">
    <location>
        <begin position="1"/>
        <end position="14"/>
    </location>
</feature>